<reference evidence="1 2" key="1">
    <citation type="journal article" date="2022" name="New Phytol.">
        <title>Ecological generalism drives hyperdiversity of secondary metabolite gene clusters in xylarialean endophytes.</title>
        <authorList>
            <person name="Franco M.E.E."/>
            <person name="Wisecaver J.H."/>
            <person name="Arnold A.E."/>
            <person name="Ju Y.M."/>
            <person name="Slot J.C."/>
            <person name="Ahrendt S."/>
            <person name="Moore L.P."/>
            <person name="Eastman K.E."/>
            <person name="Scott K."/>
            <person name="Konkel Z."/>
            <person name="Mondo S.J."/>
            <person name="Kuo A."/>
            <person name="Hayes R.D."/>
            <person name="Haridas S."/>
            <person name="Andreopoulos B."/>
            <person name="Riley R."/>
            <person name="LaButti K."/>
            <person name="Pangilinan J."/>
            <person name="Lipzen A."/>
            <person name="Amirebrahimi M."/>
            <person name="Yan J."/>
            <person name="Adam C."/>
            <person name="Keymanesh K."/>
            <person name="Ng V."/>
            <person name="Louie K."/>
            <person name="Northen T."/>
            <person name="Drula E."/>
            <person name="Henrissat B."/>
            <person name="Hsieh H.M."/>
            <person name="Youens-Clark K."/>
            <person name="Lutzoni F."/>
            <person name="Miadlikowska J."/>
            <person name="Eastwood D.C."/>
            <person name="Hamelin R.C."/>
            <person name="Grigoriev I.V."/>
            <person name="U'Ren J.M."/>
        </authorList>
    </citation>
    <scope>NUCLEOTIDE SEQUENCE [LARGE SCALE GENOMIC DNA]</scope>
    <source>
        <strain evidence="1 2">ER1909</strain>
    </source>
</reference>
<gene>
    <name evidence="1" type="ORF">F4821DRAFT_192047</name>
</gene>
<proteinExistence type="predicted"/>
<name>A0ACC0CSQ4_9PEZI</name>
<dbReference type="Proteomes" id="UP001497680">
    <property type="component" value="Unassembled WGS sequence"/>
</dbReference>
<evidence type="ECO:0000313" key="2">
    <source>
        <dbReference type="Proteomes" id="UP001497680"/>
    </source>
</evidence>
<accession>A0ACC0CSQ4</accession>
<organism evidence="1 2">
    <name type="scientific">Hypoxylon rubiginosum</name>
    <dbReference type="NCBI Taxonomy" id="110542"/>
    <lineage>
        <taxon>Eukaryota</taxon>
        <taxon>Fungi</taxon>
        <taxon>Dikarya</taxon>
        <taxon>Ascomycota</taxon>
        <taxon>Pezizomycotina</taxon>
        <taxon>Sordariomycetes</taxon>
        <taxon>Xylariomycetidae</taxon>
        <taxon>Xylariales</taxon>
        <taxon>Hypoxylaceae</taxon>
        <taxon>Hypoxylon</taxon>
    </lineage>
</organism>
<comment type="caution">
    <text evidence="1">The sequence shown here is derived from an EMBL/GenBank/DDBJ whole genome shotgun (WGS) entry which is preliminary data.</text>
</comment>
<evidence type="ECO:0000313" key="1">
    <source>
        <dbReference type="EMBL" id="KAI6083507.1"/>
    </source>
</evidence>
<keyword evidence="2" id="KW-1185">Reference proteome</keyword>
<protein>
    <submittedName>
        <fullName evidence="1">Arginyl-tRNA synthetase</fullName>
    </submittedName>
</protein>
<dbReference type="EMBL" id="MU394351">
    <property type="protein sequence ID" value="KAI6083507.1"/>
    <property type="molecule type" value="Genomic_DNA"/>
</dbReference>
<sequence>MMTACMIDGLKALLSDLGVDVPIPAFSQSDILRRPIDIYRNYLADTASKVLGCDSALAYEAIQSANIKDNSDLTLVLPKLKWRTDKPKDLARDAFIKFSSTPLFQLPIPDGVHLRFIFSTLTLPQLILTYISDRSEQYGRGSLLDGQPTPKKAIIEFSSPNLATEFHSAHLRSTIIGAHIANLYECAGWDVVRMNYLGDWGKEIGLLGVGWSQFGSEEAFQENPMSHLYDVYRAISESFIPEKEASRKARDEGRDTAEIEGRGIFAERDRFSKRMEDDEPEEMSFWKRMRDATITYYMQEYERLNIKFDEFSGESQVTPESIAEVESVLKEKGIYEESDGSWIIDYSKHGPKSLGVSVLRGRTGSTSYLLRDIAAVLDRNKKYAFDKMIYVVTSEQDVHFQKLFQALRFMGQEDLAAKLEHVSFGKAQGLAQQIGEVHLLGDILDRSIKGAHDVLESDDISHPEINKTDESAKVLGITALITQFCGLSKRVSNLTLSSKTLVSFDAETGPNLQLCYSRLCAKIKESDSDDAVLANVDYTYLQDDPWTEVIRILAQYPDVTDAAYKNYEPSMILTYLFRLVEEVSNCLEDDDEEENGDNEQTKTSSGEPPEAILAQTVLYKLTRQVFDNGMALLGIAPLVSPA</sequence>